<protein>
    <submittedName>
        <fullName evidence="2">Uncharacterized protein</fullName>
    </submittedName>
</protein>
<evidence type="ECO:0000313" key="3">
    <source>
        <dbReference type="Proteomes" id="UP000002762"/>
    </source>
</evidence>
<dbReference type="HOGENOM" id="CLU_086078_0_0_1"/>
<dbReference type="EMBL" id="JH725207">
    <property type="protein sequence ID" value="EJP61477.1"/>
    <property type="molecule type" value="Genomic_DNA"/>
</dbReference>
<proteinExistence type="predicted"/>
<name>J4UFS7_BEAB2</name>
<dbReference type="Proteomes" id="UP000002762">
    <property type="component" value="Unassembled WGS sequence"/>
</dbReference>
<sequence length="203" mass="23008">MTNLPIDNPPTLSSRSDVPSDEDIGFNDPWNIVFVNMEAEGLPERFKERQTELETMLLLTHQLVTIHCGIQVKNRKAEGQLPADGSGASQWERAAYRVKVLKTYFQNGIYPWLVYSGQHNTAEQIVTERNQFHWRLLANMLSGITVPRPVATSLEVVFQRVSSTIKETENAPSSQPFLGLIQAITYDEVRDNLHAWTANLTQN</sequence>
<dbReference type="GeneID" id="19892568"/>
<dbReference type="RefSeq" id="XP_008602875.1">
    <property type="nucleotide sequence ID" value="XM_008604653.1"/>
</dbReference>
<organism evidence="2 3">
    <name type="scientific">Beauveria bassiana (strain ARSEF 2860)</name>
    <name type="common">White muscardine disease fungus</name>
    <name type="synonym">Tritirachium shiotae</name>
    <dbReference type="NCBI Taxonomy" id="655819"/>
    <lineage>
        <taxon>Eukaryota</taxon>
        <taxon>Fungi</taxon>
        <taxon>Dikarya</taxon>
        <taxon>Ascomycota</taxon>
        <taxon>Pezizomycotina</taxon>
        <taxon>Sordariomycetes</taxon>
        <taxon>Hypocreomycetidae</taxon>
        <taxon>Hypocreales</taxon>
        <taxon>Cordycipitaceae</taxon>
        <taxon>Beauveria</taxon>
    </lineage>
</organism>
<dbReference type="AlphaFoldDB" id="J4UFS7"/>
<evidence type="ECO:0000313" key="2">
    <source>
        <dbReference type="EMBL" id="EJP61477.1"/>
    </source>
</evidence>
<dbReference type="InParanoid" id="J4UFS7"/>
<gene>
    <name evidence="2" type="ORF">BBA_09556</name>
</gene>
<evidence type="ECO:0000256" key="1">
    <source>
        <dbReference type="SAM" id="MobiDB-lite"/>
    </source>
</evidence>
<feature type="region of interest" description="Disordered" evidence="1">
    <location>
        <begin position="1"/>
        <end position="23"/>
    </location>
</feature>
<dbReference type="STRING" id="655819.J4UFS7"/>
<keyword evidence="3" id="KW-1185">Reference proteome</keyword>
<reference evidence="2 3" key="1">
    <citation type="journal article" date="2012" name="Sci. Rep.">
        <title>Genomic perspectives on the evolution of fungal entomopathogenicity in Beauveria bassiana.</title>
        <authorList>
            <person name="Xiao G."/>
            <person name="Ying S.H."/>
            <person name="Zheng P."/>
            <person name="Wang Z.L."/>
            <person name="Zhang S."/>
            <person name="Xie X.Q."/>
            <person name="Shang Y."/>
            <person name="St Leger R.J."/>
            <person name="Zhao G.P."/>
            <person name="Wang C."/>
            <person name="Feng M.G."/>
        </authorList>
    </citation>
    <scope>NUCLEOTIDE SEQUENCE [LARGE SCALE GENOMIC DNA]</scope>
    <source>
        <strain evidence="2 3">ARSEF 2860</strain>
    </source>
</reference>
<feature type="compositionally biased region" description="Polar residues" evidence="1">
    <location>
        <begin position="1"/>
        <end position="17"/>
    </location>
</feature>
<accession>J4UFS7</accession>